<feature type="domain" description="DNA mismatch repair protein MutS-like N-terminal" evidence="1">
    <location>
        <begin position="79"/>
        <end position="195"/>
    </location>
</feature>
<dbReference type="SUPFAM" id="SSF55271">
    <property type="entry name" value="DNA repair protein MutS, domain I"/>
    <property type="match status" value="1"/>
</dbReference>
<evidence type="ECO:0000313" key="3">
    <source>
        <dbReference type="Proteomes" id="UP000215127"/>
    </source>
</evidence>
<dbReference type="GO" id="GO:0005524">
    <property type="term" value="F:ATP binding"/>
    <property type="evidence" value="ECO:0007669"/>
    <property type="project" value="InterPro"/>
</dbReference>
<keyword evidence="3" id="KW-1185">Reference proteome</keyword>
<dbReference type="InterPro" id="IPR016151">
    <property type="entry name" value="DNA_mismatch_repair_MutS_N"/>
</dbReference>
<dbReference type="AlphaFoldDB" id="A0A1X7RTU4"/>
<dbReference type="GO" id="GO:0030983">
    <property type="term" value="F:mismatched DNA binding"/>
    <property type="evidence" value="ECO:0007669"/>
    <property type="project" value="InterPro"/>
</dbReference>
<dbReference type="Proteomes" id="UP000215127">
    <property type="component" value="Chromosome 4"/>
</dbReference>
<name>A0A1X7RTU4_ZYMT9</name>
<dbReference type="STRING" id="1276538.A0A1X7RTU4"/>
<dbReference type="GO" id="GO:0006298">
    <property type="term" value="P:mismatch repair"/>
    <property type="evidence" value="ECO:0007669"/>
    <property type="project" value="InterPro"/>
</dbReference>
<dbReference type="InterPro" id="IPR007695">
    <property type="entry name" value="DNA_mismatch_repair_MutS-lik_N"/>
</dbReference>
<evidence type="ECO:0000313" key="2">
    <source>
        <dbReference type="EMBL" id="SMQ50387.1"/>
    </source>
</evidence>
<reference evidence="2 3" key="1">
    <citation type="submission" date="2016-06" db="EMBL/GenBank/DDBJ databases">
        <authorList>
            <person name="Kjaerup R.B."/>
            <person name="Dalgaard T.S."/>
            <person name="Juul-Madsen H.R."/>
        </authorList>
    </citation>
    <scope>NUCLEOTIDE SEQUENCE [LARGE SCALE GENOMIC DNA]</scope>
</reference>
<dbReference type="Pfam" id="PF01624">
    <property type="entry name" value="MutS_I"/>
    <property type="match status" value="1"/>
</dbReference>
<dbReference type="EMBL" id="LT853695">
    <property type="protein sequence ID" value="SMQ50387.1"/>
    <property type="molecule type" value="Genomic_DNA"/>
</dbReference>
<protein>
    <recommendedName>
        <fullName evidence="1">DNA mismatch repair protein MutS-like N-terminal domain-containing protein</fullName>
    </recommendedName>
</protein>
<accession>A0A1X7RTU4</accession>
<evidence type="ECO:0000259" key="1">
    <source>
        <dbReference type="Pfam" id="PF01624"/>
    </source>
</evidence>
<proteinExistence type="predicted"/>
<sequence>MSTRGIVKIARCDTQRVLTGCASIWRSRSTAFDTIRTSRISTRGAKTKTTIKIKDLPQGSLAPLPALEDDTASAKSYPPVLQQHLNNVHKFKDCIVLTRVGDFYEMYFDQVEQYAPLVNLKKAKRATQLGDVPMAGFQHTQLERYLKMFVQDLGKQVAISEQVPLSESERAVRGGAMLFDRKVTRIVTAGTLIDETFVDSSENNYLLGIHIDGLLPRSPNDNPCLLWWHE</sequence>
<gene>
    <name evidence="2" type="ORF">ZT3D7_G5540</name>
</gene>
<dbReference type="Gene3D" id="3.40.1170.10">
    <property type="entry name" value="DNA repair protein MutS, domain I"/>
    <property type="match status" value="1"/>
</dbReference>
<organism evidence="2 3">
    <name type="scientific">Zymoseptoria tritici (strain ST99CH_3D7)</name>
    <dbReference type="NCBI Taxonomy" id="1276538"/>
    <lineage>
        <taxon>Eukaryota</taxon>
        <taxon>Fungi</taxon>
        <taxon>Dikarya</taxon>
        <taxon>Ascomycota</taxon>
        <taxon>Pezizomycotina</taxon>
        <taxon>Dothideomycetes</taxon>
        <taxon>Dothideomycetidae</taxon>
        <taxon>Mycosphaerellales</taxon>
        <taxon>Mycosphaerellaceae</taxon>
        <taxon>Zymoseptoria</taxon>
    </lineage>
</organism>